<evidence type="ECO:0000313" key="2">
    <source>
        <dbReference type="EMBL" id="KAL2279396.1"/>
    </source>
</evidence>
<dbReference type="Pfam" id="PF09458">
    <property type="entry name" value="H_lectin"/>
    <property type="match status" value="3"/>
</dbReference>
<keyword evidence="3" id="KW-1185">Reference proteome</keyword>
<organism evidence="2 3">
    <name type="scientific">Diaporthe vaccinii</name>
    <dbReference type="NCBI Taxonomy" id="105482"/>
    <lineage>
        <taxon>Eukaryota</taxon>
        <taxon>Fungi</taxon>
        <taxon>Dikarya</taxon>
        <taxon>Ascomycota</taxon>
        <taxon>Pezizomycotina</taxon>
        <taxon>Sordariomycetes</taxon>
        <taxon>Sordariomycetidae</taxon>
        <taxon>Diaporthales</taxon>
        <taxon>Diaporthaceae</taxon>
        <taxon>Diaporthe</taxon>
        <taxon>Diaporthe eres species complex</taxon>
    </lineage>
</organism>
<feature type="domain" description="Peptidase metallopeptidase" evidence="1">
    <location>
        <begin position="3"/>
        <end position="153"/>
    </location>
</feature>
<dbReference type="InterPro" id="IPR037221">
    <property type="entry name" value="H-type_lectin_dom_sf"/>
</dbReference>
<dbReference type="PANTHER" id="PTHR46938">
    <property type="entry name" value="DISCOIDIN-1 SUBUNIT A-RELATED-RELATED"/>
    <property type="match status" value="1"/>
</dbReference>
<dbReference type="SUPFAM" id="SSF141086">
    <property type="entry name" value="Agglutinin HPA-like"/>
    <property type="match status" value="3"/>
</dbReference>
<dbReference type="InterPro" id="IPR006026">
    <property type="entry name" value="Peptidase_Metallo"/>
</dbReference>
<evidence type="ECO:0000259" key="1">
    <source>
        <dbReference type="SMART" id="SM00235"/>
    </source>
</evidence>
<evidence type="ECO:0000313" key="3">
    <source>
        <dbReference type="Proteomes" id="UP001600888"/>
    </source>
</evidence>
<gene>
    <name evidence="2" type="ORF">FJTKL_13466</name>
</gene>
<dbReference type="InterPro" id="IPR001506">
    <property type="entry name" value="Peptidase_M12A"/>
</dbReference>
<dbReference type="InterPro" id="IPR052487">
    <property type="entry name" value="Galactose-binding_lectin"/>
</dbReference>
<protein>
    <recommendedName>
        <fullName evidence="1">Peptidase metallopeptidase domain-containing protein</fullName>
    </recommendedName>
</protein>
<dbReference type="Gene3D" id="2.60.40.2080">
    <property type="match status" value="3"/>
</dbReference>
<dbReference type="InterPro" id="IPR024079">
    <property type="entry name" value="MetalloPept_cat_dom_sf"/>
</dbReference>
<dbReference type="SUPFAM" id="SSF55486">
    <property type="entry name" value="Metalloproteases ('zincins'), catalytic domain"/>
    <property type="match status" value="1"/>
</dbReference>
<comment type="caution">
    <text evidence="2">The sequence shown here is derived from an EMBL/GenBank/DDBJ whole genome shotgun (WGS) entry which is preliminary data.</text>
</comment>
<sequence>MLTGKFWQPGLELKIGFQGGSSWQKDQVKTYAPQWTEYANINFTFVDSVEVDVLVGFDPGRSWSLIGTDSSDPSSKNQTSLNLGWIEDGNSEDDIRRVVLHEFGHALGMIHEHASPYANISWNKDHVYKKLGGPPENWTEDMVDQNVFRLYTLEDTQATPFDPDSVMLYSYPAEWTTDGKGTSFNAHLSALDTEYLKFCYPADTYDAGQFNTTEIRPNDKPQVANDKVKYYYKKYDSAPELSVGITSLDISQAANIRITASTSEATTENFKASLQSWDDTILYAASMTYLEKSSDFDYIQTGVYNTMETRAGNKPQLKYSERINFASPFRAPPKVITWLQSLDMDKSKNWRIRVCATKIDKKGFTIHADSWDDSILYSAGVTWLAYPADQQGVTSGRIDTRDVRPRQNPQHENSGVKDFDVELSKTPKVIMALDSLDYDHSRNLRVRLSSSSVNSTGMTWHLDSWWDSIMYSSGASFFAWT</sequence>
<dbReference type="EMBL" id="JBAWTH010000076">
    <property type="protein sequence ID" value="KAL2279396.1"/>
    <property type="molecule type" value="Genomic_DNA"/>
</dbReference>
<dbReference type="Gene3D" id="3.40.390.10">
    <property type="entry name" value="Collagenase (Catalytic Domain)"/>
    <property type="match status" value="1"/>
</dbReference>
<reference evidence="2 3" key="1">
    <citation type="submission" date="2024-03" db="EMBL/GenBank/DDBJ databases">
        <title>A high-quality draft genome sequence of Diaporthe vaccinii, a causative agent of upright dieback and viscid rot disease in cranberry plants.</title>
        <authorList>
            <person name="Sarrasin M."/>
            <person name="Lang B.F."/>
            <person name="Burger G."/>
        </authorList>
    </citation>
    <scope>NUCLEOTIDE SEQUENCE [LARGE SCALE GENOMIC DNA]</scope>
    <source>
        <strain evidence="2 3">IS7</strain>
    </source>
</reference>
<dbReference type="InterPro" id="IPR019019">
    <property type="entry name" value="H-type_lectin_domain"/>
</dbReference>
<dbReference type="SMART" id="SM00235">
    <property type="entry name" value="ZnMc"/>
    <property type="match status" value="1"/>
</dbReference>
<name>A0ABR4EAD4_9PEZI</name>
<dbReference type="Pfam" id="PF01400">
    <property type="entry name" value="Astacin"/>
    <property type="match status" value="1"/>
</dbReference>
<dbReference type="Proteomes" id="UP001600888">
    <property type="component" value="Unassembled WGS sequence"/>
</dbReference>
<proteinExistence type="predicted"/>
<accession>A0ABR4EAD4</accession>